<dbReference type="PANTHER" id="PTHR31299:SF0">
    <property type="entry name" value="ESTERASE, PUTATIVE (AFU_ORTHOLOGUE AFUA_1G05850)-RELATED"/>
    <property type="match status" value="1"/>
</dbReference>
<feature type="region of interest" description="Disordered" evidence="1">
    <location>
        <begin position="23"/>
        <end position="44"/>
    </location>
</feature>
<proteinExistence type="predicted"/>
<organism evidence="2 3">
    <name type="scientific">Kitasatospora viridis</name>
    <dbReference type="NCBI Taxonomy" id="281105"/>
    <lineage>
        <taxon>Bacteria</taxon>
        <taxon>Bacillati</taxon>
        <taxon>Actinomycetota</taxon>
        <taxon>Actinomycetes</taxon>
        <taxon>Kitasatosporales</taxon>
        <taxon>Streptomycetaceae</taxon>
        <taxon>Kitasatospora</taxon>
    </lineage>
</organism>
<dbReference type="RefSeq" id="WP_145911422.1">
    <property type="nucleotide sequence ID" value="NZ_BAAAMZ010000001.1"/>
</dbReference>
<accession>A0A561SAF4</accession>
<dbReference type="InterPro" id="IPR052036">
    <property type="entry name" value="Hydrolase/PRTase-associated"/>
</dbReference>
<dbReference type="InterPro" id="IPR007815">
    <property type="entry name" value="Emycin_Estase"/>
</dbReference>
<comment type="caution">
    <text evidence="2">The sequence shown here is derived from an EMBL/GenBank/DDBJ whole genome shotgun (WGS) entry which is preliminary data.</text>
</comment>
<dbReference type="Proteomes" id="UP000317940">
    <property type="component" value="Unassembled WGS sequence"/>
</dbReference>
<sequence>MSGANGASGANGVSGASGVSSASGANGVSSASGPAANAGPQPLSCDPDAPLGDLAALLAHTATAAATVVGIGASCRGARELWAHQHRILRHLVERRGFRSLAIEEDWTFCLELDRYVCSGEGDLPSLLAGSRSLWCTEELLATLSWIRDRNAALPEDPVRVVGLNADSTRATAYEVVADFVRATDPPQRGLILAALAALHPGDDIAAHVWWYRSLPDRGELLDAARRLSTLMAEAEPHPLRALAQRHCAAIVDFHEYHDRAPEQVLAHAAPRMASNVLWWQEQTGHKIVYWGGIAHTLTATERTLSEPALTQPSTGSRLREVLGPCYASIGLTLGQGHVPQHVPPAGPGLSEALLDTLSDHDAYGIPLTPGQSPSLPLGLRGPAALRAIGPGYTPESDPGCVMTGGTLADWFDVLIHTHRTRPTTPLWSGRAPGAPSTRNWKERGPA</sequence>
<dbReference type="Gene3D" id="3.40.1660.10">
    <property type="entry name" value="EreA-like (biosynthetic domain)"/>
    <property type="match status" value="1"/>
</dbReference>
<dbReference type="Pfam" id="PF05139">
    <property type="entry name" value="Erythro_esteras"/>
    <property type="match status" value="1"/>
</dbReference>
<dbReference type="AlphaFoldDB" id="A0A561SAF4"/>
<dbReference type="SUPFAM" id="SSF159501">
    <property type="entry name" value="EreA/ChaN-like"/>
    <property type="match status" value="1"/>
</dbReference>
<protein>
    <submittedName>
        <fullName evidence="2">Erythromycin esterase</fullName>
    </submittedName>
</protein>
<evidence type="ECO:0000256" key="1">
    <source>
        <dbReference type="SAM" id="MobiDB-lite"/>
    </source>
</evidence>
<dbReference type="GO" id="GO:0046677">
    <property type="term" value="P:response to antibiotic"/>
    <property type="evidence" value="ECO:0007669"/>
    <property type="project" value="InterPro"/>
</dbReference>
<dbReference type="PANTHER" id="PTHR31299">
    <property type="entry name" value="ESTERASE, PUTATIVE (AFU_ORTHOLOGUE AFUA_1G05850)-RELATED"/>
    <property type="match status" value="1"/>
</dbReference>
<evidence type="ECO:0000313" key="2">
    <source>
        <dbReference type="EMBL" id="TWF71860.1"/>
    </source>
</evidence>
<keyword evidence="3" id="KW-1185">Reference proteome</keyword>
<dbReference type="OrthoDB" id="9810066at2"/>
<dbReference type="Gene3D" id="1.20.1440.30">
    <property type="entry name" value="Biosynthetic Protein domain"/>
    <property type="match status" value="1"/>
</dbReference>
<evidence type="ECO:0000313" key="3">
    <source>
        <dbReference type="Proteomes" id="UP000317940"/>
    </source>
</evidence>
<name>A0A561SAF4_9ACTN</name>
<gene>
    <name evidence="2" type="ORF">FHX73_1757</name>
</gene>
<dbReference type="CDD" id="cd14728">
    <property type="entry name" value="Ere-like"/>
    <property type="match status" value="1"/>
</dbReference>
<dbReference type="EMBL" id="VIWT01000007">
    <property type="protein sequence ID" value="TWF71860.1"/>
    <property type="molecule type" value="Genomic_DNA"/>
</dbReference>
<feature type="region of interest" description="Disordered" evidence="1">
    <location>
        <begin position="423"/>
        <end position="447"/>
    </location>
</feature>
<reference evidence="2 3" key="1">
    <citation type="submission" date="2019-06" db="EMBL/GenBank/DDBJ databases">
        <title>Sequencing the genomes of 1000 actinobacteria strains.</title>
        <authorList>
            <person name="Klenk H.-P."/>
        </authorList>
    </citation>
    <scope>NUCLEOTIDE SEQUENCE [LARGE SCALE GENOMIC DNA]</scope>
    <source>
        <strain evidence="2 3">DSM 44826</strain>
    </source>
</reference>
<dbReference type="Gene3D" id="3.30.1870.10">
    <property type="entry name" value="EreA-like, domain 2"/>
    <property type="match status" value="1"/>
</dbReference>